<organism evidence="2 3">
    <name type="scientific">Ridgeia piscesae</name>
    <name type="common">Tubeworm</name>
    <dbReference type="NCBI Taxonomy" id="27915"/>
    <lineage>
        <taxon>Eukaryota</taxon>
        <taxon>Metazoa</taxon>
        <taxon>Spiralia</taxon>
        <taxon>Lophotrochozoa</taxon>
        <taxon>Annelida</taxon>
        <taxon>Polychaeta</taxon>
        <taxon>Sedentaria</taxon>
        <taxon>Canalipalpata</taxon>
        <taxon>Sabellida</taxon>
        <taxon>Siboglinidae</taxon>
        <taxon>Ridgeia</taxon>
    </lineage>
</organism>
<proteinExistence type="predicted"/>
<dbReference type="InterPro" id="IPR003886">
    <property type="entry name" value="NIDO_dom"/>
</dbReference>
<evidence type="ECO:0000313" key="2">
    <source>
        <dbReference type="EMBL" id="KAK2171659.1"/>
    </source>
</evidence>
<gene>
    <name evidence="2" type="ORF">NP493_1037g00035</name>
</gene>
<dbReference type="EMBL" id="JAODUO010001042">
    <property type="protein sequence ID" value="KAK2171659.1"/>
    <property type="molecule type" value="Genomic_DNA"/>
</dbReference>
<sequence>MGASYESRTPTNFQDMLSASKSRTVAKSGFAMFAPMWTDADAHHGDVFYHMYDGANVGLSDDNKARARHARTMAAEDVRQFGGLSDVDPSWVMVITWSDILPRSFYRSSYDKVKWK</sequence>
<keyword evidence="3" id="KW-1185">Reference proteome</keyword>
<accession>A0AAD9KI70</accession>
<name>A0AAD9KI70_RIDPI</name>
<dbReference type="AlphaFoldDB" id="A0AAD9KI70"/>
<dbReference type="GO" id="GO:0007160">
    <property type="term" value="P:cell-matrix adhesion"/>
    <property type="evidence" value="ECO:0007669"/>
    <property type="project" value="InterPro"/>
</dbReference>
<evidence type="ECO:0000313" key="3">
    <source>
        <dbReference type="Proteomes" id="UP001209878"/>
    </source>
</evidence>
<evidence type="ECO:0000259" key="1">
    <source>
        <dbReference type="Pfam" id="PF06119"/>
    </source>
</evidence>
<comment type="caution">
    <text evidence="2">The sequence shown here is derived from an EMBL/GenBank/DDBJ whole genome shotgun (WGS) entry which is preliminary data.</text>
</comment>
<feature type="domain" description="NIDO" evidence="1">
    <location>
        <begin position="28"/>
        <end position="102"/>
    </location>
</feature>
<dbReference type="Proteomes" id="UP001209878">
    <property type="component" value="Unassembled WGS sequence"/>
</dbReference>
<reference evidence="2" key="1">
    <citation type="journal article" date="2023" name="Mol. Biol. Evol.">
        <title>Third-Generation Sequencing Reveals the Adaptive Role of the Epigenome in Three Deep-Sea Polychaetes.</title>
        <authorList>
            <person name="Perez M."/>
            <person name="Aroh O."/>
            <person name="Sun Y."/>
            <person name="Lan Y."/>
            <person name="Juniper S.K."/>
            <person name="Young C.R."/>
            <person name="Angers B."/>
            <person name="Qian P.Y."/>
        </authorList>
    </citation>
    <scope>NUCLEOTIDE SEQUENCE</scope>
    <source>
        <strain evidence="2">R07B-5</strain>
    </source>
</reference>
<dbReference type="Pfam" id="PF06119">
    <property type="entry name" value="NIDO"/>
    <property type="match status" value="1"/>
</dbReference>
<protein>
    <recommendedName>
        <fullName evidence="1">NIDO domain-containing protein</fullName>
    </recommendedName>
</protein>